<feature type="transmembrane region" description="Helical" evidence="8">
    <location>
        <begin position="90"/>
        <end position="114"/>
    </location>
</feature>
<keyword evidence="3" id="KW-0813">Transport</keyword>
<reference evidence="9 10" key="1">
    <citation type="submission" date="2023-05" db="EMBL/GenBank/DDBJ databases">
        <title>Draft genome of Paenibacillus sp. CCS26.</title>
        <authorList>
            <person name="Akita H."/>
            <person name="Shinto Y."/>
            <person name="Kimura Z."/>
        </authorList>
    </citation>
    <scope>NUCLEOTIDE SEQUENCE [LARGE SCALE GENOMIC DNA]</scope>
    <source>
        <strain evidence="9 10">CCS26</strain>
    </source>
</reference>
<dbReference type="EMBL" id="BTCL01000004">
    <property type="protein sequence ID" value="GMK44397.1"/>
    <property type="molecule type" value="Genomic_DNA"/>
</dbReference>
<gene>
    <name evidence="9" type="ORF">PghCCS26_15250</name>
</gene>
<sequence length="367" mass="40377">MQATEKITGNQLGFLIFTFIISTNLLTVPSFMVMFGKQDAWLSALIAPITGVVCILVMIELAKRYPGQTITQYSSKILGKGLGKLVAANYVYYWFVSITTITMQHTGFISTLLLPTSPTLIISLTFLVICGLAAQLGIEAIARSTEFLTVLLLVFFIPLLILTIKEANFNEIKPILSGGIYPVLQGAVNPAGGFMNQLFILGWLLPYLNQPKAARKVSFIALSGITLLSVSIVSLTIMIFGPLTSKLTYSFLSVVQYIGIEGSFERLEAIAVSTWVIGCFVKVSVSMFILSLCVSQLFGLRNYRSLIYPLTLLSLVGSFWIFKNSAELLNYTAFTFPLLGFINQSLIPILLLLIDSIRKKGTRSMVQ</sequence>
<keyword evidence="5 8" id="KW-0812">Transmembrane</keyword>
<keyword evidence="10" id="KW-1185">Reference proteome</keyword>
<comment type="similarity">
    <text evidence="2">Belongs to the amino acid-polyamine-organocation (APC) superfamily. Spore germination protein (SGP) (TC 2.A.3.9) family.</text>
</comment>
<evidence type="ECO:0000256" key="7">
    <source>
        <dbReference type="ARBA" id="ARBA00023136"/>
    </source>
</evidence>
<feature type="transmembrane region" description="Helical" evidence="8">
    <location>
        <begin position="334"/>
        <end position="354"/>
    </location>
</feature>
<feature type="transmembrane region" description="Helical" evidence="8">
    <location>
        <begin position="306"/>
        <end position="322"/>
    </location>
</feature>
<keyword evidence="7 8" id="KW-0472">Membrane</keyword>
<evidence type="ECO:0000313" key="10">
    <source>
        <dbReference type="Proteomes" id="UP001285921"/>
    </source>
</evidence>
<evidence type="ECO:0000256" key="8">
    <source>
        <dbReference type="SAM" id="Phobius"/>
    </source>
</evidence>
<feature type="transmembrane region" description="Helical" evidence="8">
    <location>
        <begin position="120"/>
        <end position="138"/>
    </location>
</feature>
<comment type="caution">
    <text evidence="9">The sequence shown here is derived from an EMBL/GenBank/DDBJ whole genome shotgun (WGS) entry which is preliminary data.</text>
</comment>
<proteinExistence type="inferred from homology"/>
<dbReference type="RefSeq" id="WP_201005152.1">
    <property type="nucleotide sequence ID" value="NZ_BTCL01000004.1"/>
</dbReference>
<feature type="transmembrane region" description="Helical" evidence="8">
    <location>
        <begin position="145"/>
        <end position="164"/>
    </location>
</feature>
<dbReference type="Pfam" id="PF03845">
    <property type="entry name" value="Spore_permease"/>
    <property type="match status" value="1"/>
</dbReference>
<evidence type="ECO:0000256" key="1">
    <source>
        <dbReference type="ARBA" id="ARBA00004141"/>
    </source>
</evidence>
<dbReference type="PANTHER" id="PTHR34975:SF2">
    <property type="entry name" value="SPORE GERMINATION PROTEIN A2"/>
    <property type="match status" value="1"/>
</dbReference>
<accession>A0ABQ6NH47</accession>
<dbReference type="Proteomes" id="UP001285921">
    <property type="component" value="Unassembled WGS sequence"/>
</dbReference>
<protein>
    <submittedName>
        <fullName evidence="9">Germination protein</fullName>
    </submittedName>
</protein>
<feature type="transmembrane region" description="Helical" evidence="8">
    <location>
        <begin position="217"/>
        <end position="240"/>
    </location>
</feature>
<evidence type="ECO:0000256" key="3">
    <source>
        <dbReference type="ARBA" id="ARBA00022448"/>
    </source>
</evidence>
<evidence type="ECO:0000256" key="5">
    <source>
        <dbReference type="ARBA" id="ARBA00022692"/>
    </source>
</evidence>
<dbReference type="NCBIfam" id="TIGR00912">
    <property type="entry name" value="2A0309"/>
    <property type="match status" value="1"/>
</dbReference>
<evidence type="ECO:0000256" key="6">
    <source>
        <dbReference type="ARBA" id="ARBA00022989"/>
    </source>
</evidence>
<feature type="transmembrane region" description="Helical" evidence="8">
    <location>
        <begin position="272"/>
        <end position="294"/>
    </location>
</feature>
<dbReference type="PANTHER" id="PTHR34975">
    <property type="entry name" value="SPORE GERMINATION PROTEIN A2"/>
    <property type="match status" value="1"/>
</dbReference>
<feature type="transmembrane region" description="Helical" evidence="8">
    <location>
        <begin position="40"/>
        <end position="59"/>
    </location>
</feature>
<feature type="transmembrane region" description="Helical" evidence="8">
    <location>
        <begin position="184"/>
        <end position="205"/>
    </location>
</feature>
<organism evidence="9 10">
    <name type="scientific">Paenibacillus glycanilyticus</name>
    <dbReference type="NCBI Taxonomy" id="126569"/>
    <lineage>
        <taxon>Bacteria</taxon>
        <taxon>Bacillati</taxon>
        <taxon>Bacillota</taxon>
        <taxon>Bacilli</taxon>
        <taxon>Bacillales</taxon>
        <taxon>Paenibacillaceae</taxon>
        <taxon>Paenibacillus</taxon>
    </lineage>
</organism>
<name>A0ABQ6NH47_9BACL</name>
<feature type="transmembrane region" description="Helical" evidence="8">
    <location>
        <begin position="12"/>
        <end position="34"/>
    </location>
</feature>
<dbReference type="InterPro" id="IPR004761">
    <property type="entry name" value="Spore_GerAB"/>
</dbReference>
<keyword evidence="6 8" id="KW-1133">Transmembrane helix</keyword>
<comment type="subcellular location">
    <subcellularLocation>
        <location evidence="1">Membrane</location>
        <topology evidence="1">Multi-pass membrane protein</topology>
    </subcellularLocation>
</comment>
<evidence type="ECO:0000256" key="4">
    <source>
        <dbReference type="ARBA" id="ARBA00022544"/>
    </source>
</evidence>
<dbReference type="Gene3D" id="1.20.1740.10">
    <property type="entry name" value="Amino acid/polyamine transporter I"/>
    <property type="match status" value="1"/>
</dbReference>
<keyword evidence="4" id="KW-0309">Germination</keyword>
<evidence type="ECO:0000256" key="2">
    <source>
        <dbReference type="ARBA" id="ARBA00007998"/>
    </source>
</evidence>
<evidence type="ECO:0000313" key="9">
    <source>
        <dbReference type="EMBL" id="GMK44397.1"/>
    </source>
</evidence>